<dbReference type="EMBL" id="CP021404">
    <property type="protein sequence ID" value="ATI43224.1"/>
    <property type="molecule type" value="Genomic_DNA"/>
</dbReference>
<dbReference type="GO" id="GO:0080120">
    <property type="term" value="P:CAAX-box protein maturation"/>
    <property type="evidence" value="ECO:0007669"/>
    <property type="project" value="UniProtKB-ARBA"/>
</dbReference>
<evidence type="ECO:0000313" key="4">
    <source>
        <dbReference type="Proteomes" id="UP000219050"/>
    </source>
</evidence>
<evidence type="ECO:0000259" key="2">
    <source>
        <dbReference type="Pfam" id="PF02517"/>
    </source>
</evidence>
<dbReference type="InterPro" id="IPR003675">
    <property type="entry name" value="Rce1/LyrA-like_dom"/>
</dbReference>
<keyword evidence="1" id="KW-0812">Transmembrane</keyword>
<name>A0A291M2U9_9RHOB</name>
<feature type="transmembrane region" description="Helical" evidence="1">
    <location>
        <begin position="227"/>
        <end position="249"/>
    </location>
</feature>
<feature type="transmembrane region" description="Helical" evidence="1">
    <location>
        <begin position="312"/>
        <end position="331"/>
    </location>
</feature>
<dbReference type="KEGG" id="cmag:CBW24_00370"/>
<feature type="transmembrane region" description="Helical" evidence="1">
    <location>
        <begin position="107"/>
        <end position="133"/>
    </location>
</feature>
<keyword evidence="4" id="KW-1185">Reference proteome</keyword>
<feature type="transmembrane region" description="Helical" evidence="1">
    <location>
        <begin position="196"/>
        <end position="215"/>
    </location>
</feature>
<feature type="domain" description="CAAX prenyl protease 2/Lysostaphin resistance protein A-like" evidence="2">
    <location>
        <begin position="229"/>
        <end position="325"/>
    </location>
</feature>
<proteinExistence type="predicted"/>
<dbReference type="Pfam" id="PF02517">
    <property type="entry name" value="Rce1-like"/>
    <property type="match status" value="1"/>
</dbReference>
<accession>A0A291M2U9</accession>
<reference evidence="3 4" key="1">
    <citation type="submission" date="2017-05" db="EMBL/GenBank/DDBJ databases">
        <title>Comparative genomic and metabolic analysis of manganese-oxidizing mechanisms in Celeribater manganoxidans DY25T: its adaption to the environment of polymetallic nodule.</title>
        <authorList>
            <person name="Wang X."/>
        </authorList>
    </citation>
    <scope>NUCLEOTIDE SEQUENCE [LARGE SCALE GENOMIC DNA]</scope>
    <source>
        <strain evidence="3 4">DY25</strain>
    </source>
</reference>
<feature type="transmembrane region" description="Helical" evidence="1">
    <location>
        <begin position="351"/>
        <end position="372"/>
    </location>
</feature>
<feature type="transmembrane region" description="Helical" evidence="1">
    <location>
        <begin position="286"/>
        <end position="305"/>
    </location>
</feature>
<dbReference type="AlphaFoldDB" id="A0A291M2U9"/>
<dbReference type="Proteomes" id="UP000219050">
    <property type="component" value="Chromosome"/>
</dbReference>
<organism evidence="3 4">
    <name type="scientific">Pacificitalea manganoxidans</name>
    <dbReference type="NCBI Taxonomy" id="1411902"/>
    <lineage>
        <taxon>Bacteria</taxon>
        <taxon>Pseudomonadati</taxon>
        <taxon>Pseudomonadota</taxon>
        <taxon>Alphaproteobacteria</taxon>
        <taxon>Rhodobacterales</taxon>
        <taxon>Paracoccaceae</taxon>
        <taxon>Pacificitalea</taxon>
    </lineage>
</organism>
<gene>
    <name evidence="3" type="ORF">CBW24_00370</name>
</gene>
<dbReference type="GO" id="GO:0004175">
    <property type="term" value="F:endopeptidase activity"/>
    <property type="evidence" value="ECO:0007669"/>
    <property type="project" value="UniProtKB-ARBA"/>
</dbReference>
<evidence type="ECO:0000256" key="1">
    <source>
        <dbReference type="SAM" id="Phobius"/>
    </source>
</evidence>
<feature type="transmembrane region" description="Helical" evidence="1">
    <location>
        <begin position="261"/>
        <end position="280"/>
    </location>
</feature>
<keyword evidence="1" id="KW-0472">Membrane</keyword>
<evidence type="ECO:0000313" key="3">
    <source>
        <dbReference type="EMBL" id="ATI43224.1"/>
    </source>
</evidence>
<feature type="transmembrane region" description="Helical" evidence="1">
    <location>
        <begin position="153"/>
        <end position="175"/>
    </location>
</feature>
<protein>
    <recommendedName>
        <fullName evidence="2">CAAX prenyl protease 2/Lysostaphin resistance protein A-like domain-containing protein</fullName>
    </recommendedName>
</protein>
<keyword evidence="1" id="KW-1133">Transmembrane helix</keyword>
<sequence length="378" mass="40377">MAAGKVGFIELALEHGDSPSFGWPAIGLGRRDKPAWFRSQARLRALCRGVRGGAGAVRGAVRASPDCTAPRADLPCANRFCEGSTMRAPEFEHALTEARAYPQLWRLLLGLGVIAFTYLGFLALLVGGAFAVLGPLAAPGYLMGLAQAATPGQTLLVLATFVGMFVGPMLAAAALHFRDPASLFGPWRDWWRGFRVALAVLVPIYALLVAFGAWLEPPQPNLPLARWVMLLPLALPLVLLQTGAEELLFRGYLQQQLAARFRARAIWMGLPTVIFALLHWTPEAGANLPLILLSALVFGLVAADLSEQTGSLGAAMGLHLGNNVFGLLVVSMGDQLTGLALFTEPGGMDEVGVPTLGMIVSIAVMALVWIITRRILTR</sequence>